<feature type="region of interest" description="Disordered" evidence="1">
    <location>
        <begin position="286"/>
        <end position="313"/>
    </location>
</feature>
<feature type="region of interest" description="Disordered" evidence="1">
    <location>
        <begin position="63"/>
        <end position="85"/>
    </location>
</feature>
<protein>
    <recommendedName>
        <fullName evidence="4">BZIP domain-containing protein</fullName>
    </recommendedName>
</protein>
<keyword evidence="3" id="KW-1185">Reference proteome</keyword>
<reference evidence="2 3" key="1">
    <citation type="submission" date="2018-01" db="EMBL/GenBank/DDBJ databases">
        <title>Genome characterization of the sugarcane-associated fungus Trichoderma ghanense CCMA-1212 and their application in lignocelulose bioconversion.</title>
        <authorList>
            <person name="Steindorff A.S."/>
            <person name="Mendes T.D."/>
            <person name="Vilela E.S.D."/>
            <person name="Rodrigues D.S."/>
            <person name="Formighieri E.F."/>
            <person name="Melo I.S."/>
            <person name="Favaro L.C.L."/>
        </authorList>
    </citation>
    <scope>NUCLEOTIDE SEQUENCE [LARGE SCALE GENOMIC DNA]</scope>
    <source>
        <strain evidence="2 3">CCMA-1212</strain>
    </source>
</reference>
<evidence type="ECO:0000313" key="2">
    <source>
        <dbReference type="EMBL" id="TFB02415.1"/>
    </source>
</evidence>
<sequence>MLNAEDEWRGTTNPDLRRRVQNRLNQRAYRLRRRRMLDIPDKTRGRAANETTSAAQCLDQDDAFSPATGTRSGRCLAPAGDTDHSERLDIPEERLANRSPNMDARIKPAPWYTDPAAVAAQFRALKLGRHAKPPPSNDHLLCIMQFNVMRAFGIITSMIGLSPTDLLEDDTPSPFSSREPSLARESSAHLSHQVPLPGSLSPTSLQRSVPHHPWIDILPFPQMRDNLLRLEAGSSTASEKHQYDADSLCHWMIGLDTGQKESGLILWGEPWDIAAWEYDVQETSKPSAIITPPPPTPYTQPSHNPSSLPSAII</sequence>
<comment type="caution">
    <text evidence="2">The sequence shown here is derived from an EMBL/GenBank/DDBJ whole genome shotgun (WGS) entry which is preliminary data.</text>
</comment>
<dbReference type="PANTHER" id="PTHR38116:SF1">
    <property type="entry name" value="BZIP DOMAIN-CONTAINING PROTEIN"/>
    <property type="match status" value="1"/>
</dbReference>
<dbReference type="Proteomes" id="UP001642720">
    <property type="component" value="Unassembled WGS sequence"/>
</dbReference>
<dbReference type="Pfam" id="PF11905">
    <property type="entry name" value="DUF3425"/>
    <property type="match status" value="1"/>
</dbReference>
<feature type="region of interest" description="Disordered" evidence="1">
    <location>
        <begin position="168"/>
        <end position="207"/>
    </location>
</feature>
<dbReference type="GeneID" id="300577388"/>
<accession>A0ABY2H4L5</accession>
<dbReference type="RefSeq" id="XP_073558616.1">
    <property type="nucleotide sequence ID" value="XM_073702938.1"/>
</dbReference>
<proteinExistence type="predicted"/>
<organism evidence="2 3">
    <name type="scientific">Trichoderma ghanense</name>
    <dbReference type="NCBI Taxonomy" id="65468"/>
    <lineage>
        <taxon>Eukaryota</taxon>
        <taxon>Fungi</taxon>
        <taxon>Dikarya</taxon>
        <taxon>Ascomycota</taxon>
        <taxon>Pezizomycotina</taxon>
        <taxon>Sordariomycetes</taxon>
        <taxon>Hypocreomycetidae</taxon>
        <taxon>Hypocreales</taxon>
        <taxon>Hypocreaceae</taxon>
        <taxon>Trichoderma</taxon>
    </lineage>
</organism>
<name>A0ABY2H4L5_9HYPO</name>
<evidence type="ECO:0008006" key="4">
    <source>
        <dbReference type="Google" id="ProtNLM"/>
    </source>
</evidence>
<dbReference type="EMBL" id="PPTA01000007">
    <property type="protein sequence ID" value="TFB02415.1"/>
    <property type="molecule type" value="Genomic_DNA"/>
</dbReference>
<dbReference type="InterPro" id="IPR021833">
    <property type="entry name" value="DUF3425"/>
</dbReference>
<evidence type="ECO:0000313" key="3">
    <source>
        <dbReference type="Proteomes" id="UP001642720"/>
    </source>
</evidence>
<gene>
    <name evidence="2" type="ORF">CCMA1212_005689</name>
</gene>
<evidence type="ECO:0000256" key="1">
    <source>
        <dbReference type="SAM" id="MobiDB-lite"/>
    </source>
</evidence>
<dbReference type="PANTHER" id="PTHR38116">
    <property type="entry name" value="CHROMOSOME 7, WHOLE GENOME SHOTGUN SEQUENCE"/>
    <property type="match status" value="1"/>
</dbReference>